<feature type="transmembrane region" description="Helical" evidence="7">
    <location>
        <begin position="143"/>
        <end position="162"/>
    </location>
</feature>
<dbReference type="SUPFAM" id="SSF52540">
    <property type="entry name" value="P-loop containing nucleoside triphosphate hydrolases"/>
    <property type="match status" value="1"/>
</dbReference>
<evidence type="ECO:0000256" key="5">
    <source>
        <dbReference type="ARBA" id="ARBA00022989"/>
    </source>
</evidence>
<dbReference type="RefSeq" id="WP_350403104.1">
    <property type="nucleotide sequence ID" value="NZ_JBELOE010000281.1"/>
</dbReference>
<feature type="transmembrane region" description="Helical" evidence="7">
    <location>
        <begin position="255"/>
        <end position="277"/>
    </location>
</feature>
<feature type="domain" description="ABC transporter" evidence="8">
    <location>
        <begin position="342"/>
        <end position="559"/>
    </location>
</feature>
<evidence type="ECO:0000256" key="4">
    <source>
        <dbReference type="ARBA" id="ARBA00022840"/>
    </source>
</evidence>
<feature type="transmembrane region" description="Helical" evidence="7">
    <location>
        <begin position="283"/>
        <end position="305"/>
    </location>
</feature>
<dbReference type="Gene3D" id="1.20.1560.10">
    <property type="entry name" value="ABC transporter type 1, transmembrane domain"/>
    <property type="match status" value="1"/>
</dbReference>
<dbReference type="InterPro" id="IPR036640">
    <property type="entry name" value="ABC1_TM_sf"/>
</dbReference>
<evidence type="ECO:0000256" key="3">
    <source>
        <dbReference type="ARBA" id="ARBA00022741"/>
    </source>
</evidence>
<dbReference type="NCBIfam" id="TIGR01194">
    <property type="entry name" value="cyc_pep_trnsptr"/>
    <property type="match status" value="1"/>
</dbReference>
<organism evidence="10 11">
    <name type="scientific">Catenovulum sediminis</name>
    <dbReference type="NCBI Taxonomy" id="1740262"/>
    <lineage>
        <taxon>Bacteria</taxon>
        <taxon>Pseudomonadati</taxon>
        <taxon>Pseudomonadota</taxon>
        <taxon>Gammaproteobacteria</taxon>
        <taxon>Alteromonadales</taxon>
        <taxon>Alteromonadaceae</taxon>
        <taxon>Catenovulum</taxon>
    </lineage>
</organism>
<feature type="domain" description="ABC transmembrane type-1" evidence="9">
    <location>
        <begin position="24"/>
        <end position="309"/>
    </location>
</feature>
<dbReference type="Proteomes" id="UP001467690">
    <property type="component" value="Unassembled WGS sequence"/>
</dbReference>
<evidence type="ECO:0000313" key="10">
    <source>
        <dbReference type="EMBL" id="MER2494072.1"/>
    </source>
</evidence>
<keyword evidence="6 7" id="KW-0472">Membrane</keyword>
<dbReference type="InterPro" id="IPR003593">
    <property type="entry name" value="AAA+_ATPase"/>
</dbReference>
<evidence type="ECO:0000259" key="9">
    <source>
        <dbReference type="PROSITE" id="PS50929"/>
    </source>
</evidence>
<keyword evidence="5 7" id="KW-1133">Transmembrane helix</keyword>
<dbReference type="PROSITE" id="PS50893">
    <property type="entry name" value="ABC_TRANSPORTER_2"/>
    <property type="match status" value="1"/>
</dbReference>
<feature type="transmembrane region" description="Helical" evidence="7">
    <location>
        <begin position="71"/>
        <end position="94"/>
    </location>
</feature>
<keyword evidence="11" id="KW-1185">Reference proteome</keyword>
<proteinExistence type="predicted"/>
<dbReference type="InterPro" id="IPR011527">
    <property type="entry name" value="ABC1_TM_dom"/>
</dbReference>
<dbReference type="PANTHER" id="PTHR24221:SF654">
    <property type="entry name" value="ATP-BINDING CASSETTE SUB-FAMILY B MEMBER 6"/>
    <property type="match status" value="1"/>
</dbReference>
<gene>
    <name evidence="10" type="ORF">ABS311_19530</name>
</gene>
<feature type="transmembrane region" description="Helical" evidence="7">
    <location>
        <begin position="168"/>
        <end position="193"/>
    </location>
</feature>
<dbReference type="InterPro" id="IPR039421">
    <property type="entry name" value="Type_1_exporter"/>
</dbReference>
<evidence type="ECO:0000313" key="11">
    <source>
        <dbReference type="Proteomes" id="UP001467690"/>
    </source>
</evidence>
<evidence type="ECO:0000256" key="6">
    <source>
        <dbReference type="ARBA" id="ARBA00023136"/>
    </source>
</evidence>
<name>A0ABV1RMB2_9ALTE</name>
<dbReference type="CDD" id="cd03228">
    <property type="entry name" value="ABCC_MRP_Like"/>
    <property type="match status" value="1"/>
</dbReference>
<reference evidence="10 11" key="1">
    <citation type="submission" date="2024-06" db="EMBL/GenBank/DDBJ databases">
        <authorList>
            <person name="Chen R.Y."/>
        </authorList>
    </citation>
    <scope>NUCLEOTIDE SEQUENCE [LARGE SCALE GENOMIC DNA]</scope>
    <source>
        <strain evidence="10 11">D2</strain>
    </source>
</reference>
<dbReference type="Gene3D" id="3.40.50.300">
    <property type="entry name" value="P-loop containing nucleotide triphosphate hydrolases"/>
    <property type="match status" value="1"/>
</dbReference>
<dbReference type="InterPro" id="IPR027417">
    <property type="entry name" value="P-loop_NTPase"/>
</dbReference>
<dbReference type="InterPro" id="IPR003439">
    <property type="entry name" value="ABC_transporter-like_ATP-bd"/>
</dbReference>
<keyword evidence="2 7" id="KW-0812">Transmembrane</keyword>
<comment type="subcellular location">
    <subcellularLocation>
        <location evidence="1">Cell membrane</location>
        <topology evidence="1">Multi-pass membrane protein</topology>
    </subcellularLocation>
</comment>
<dbReference type="PANTHER" id="PTHR24221">
    <property type="entry name" value="ATP-BINDING CASSETTE SUB-FAMILY B"/>
    <property type="match status" value="1"/>
</dbReference>
<accession>A0ABV1RMB2</accession>
<dbReference type="PROSITE" id="PS50929">
    <property type="entry name" value="ABC_TM1F"/>
    <property type="match status" value="1"/>
</dbReference>
<dbReference type="SUPFAM" id="SSF90123">
    <property type="entry name" value="ABC transporter transmembrane region"/>
    <property type="match status" value="1"/>
</dbReference>
<protein>
    <submittedName>
        <fullName evidence="10">Cyclic peptide export ABC transporter</fullName>
    </submittedName>
</protein>
<evidence type="ECO:0000256" key="2">
    <source>
        <dbReference type="ARBA" id="ARBA00022692"/>
    </source>
</evidence>
<dbReference type="Pfam" id="PF00005">
    <property type="entry name" value="ABC_tran"/>
    <property type="match status" value="1"/>
</dbReference>
<dbReference type="InterPro" id="IPR005898">
    <property type="entry name" value="Cyc_pep_transpt_SyrD/YojI"/>
</dbReference>
<evidence type="ECO:0000259" key="8">
    <source>
        <dbReference type="PROSITE" id="PS50893"/>
    </source>
</evidence>
<dbReference type="EMBL" id="JBELOE010000281">
    <property type="protein sequence ID" value="MER2494072.1"/>
    <property type="molecule type" value="Genomic_DNA"/>
</dbReference>
<feature type="transmembrane region" description="Helical" evidence="7">
    <location>
        <begin position="21"/>
        <end position="42"/>
    </location>
</feature>
<evidence type="ECO:0000256" key="7">
    <source>
        <dbReference type="SAM" id="Phobius"/>
    </source>
</evidence>
<keyword evidence="3" id="KW-0547">Nucleotide-binding</keyword>
<dbReference type="SMART" id="SM00382">
    <property type="entry name" value="AAA"/>
    <property type="match status" value="1"/>
</dbReference>
<keyword evidence="4" id="KW-0067">ATP-binding</keyword>
<evidence type="ECO:0000256" key="1">
    <source>
        <dbReference type="ARBA" id="ARBA00004651"/>
    </source>
</evidence>
<sequence length="565" mass="64051">MELKKISDLYWANTPNLFFSSLTLGMFTGLCYATLVPFIMYATSASQIDPVSLEMSNFSFFDSPTASMAKAFLYTCLAIILLKSISHILSVYIVHKSTVLHRIELYKRINALSYSALERIGQARLINIINVDIHNIYSAATSLPFIWISLITVMGTLSYLLYLNERVFVFVLFAILIAIVIYQIPSILGVRYFSRSRASFDKVQDGAKGLIYGAKELKLSRHKSQNYLNENLIKPEFDALQDNFKGMAIVTFAEVYGELIAFLVIGIVIFHLTYMYAIDQTELFGIVVALLYLTGPVSIILGSLGEIQKGKVSLKRIQAFYAEMHEEKNADVQQTVMPPQIMLLKNLSYQYADATADNSFALKDINLKFKQGEVTFIVGGNGSGKSTLSKLLTLHYHATAGQILYDGVELNSSNLQSYREHISAIYTDFYLFEKLYGEIDEEKSARLLSYLELQEKVVIKDNQFSTLNLSDGQRKRLALFAALYENRQICLFDEWAADQDPRFKDIFYRTILPSLKAQGKIIIAITHDDRYFDYADQLVLMENGRVREVKSCTIKSCEAESTRPN</sequence>
<comment type="caution">
    <text evidence="10">The sequence shown here is derived from an EMBL/GenBank/DDBJ whole genome shotgun (WGS) entry which is preliminary data.</text>
</comment>